<evidence type="ECO:0000256" key="5">
    <source>
        <dbReference type="ARBA" id="ARBA00022692"/>
    </source>
</evidence>
<dbReference type="eggNOG" id="COG0814">
    <property type="taxonomic scope" value="Bacteria"/>
</dbReference>
<dbReference type="Pfam" id="PF03222">
    <property type="entry name" value="Trp_Tyr_perm"/>
    <property type="match status" value="1"/>
</dbReference>
<dbReference type="InterPro" id="IPR013059">
    <property type="entry name" value="Trp_tyr_transpt"/>
</dbReference>
<evidence type="ECO:0000256" key="6">
    <source>
        <dbReference type="ARBA" id="ARBA00022970"/>
    </source>
</evidence>
<evidence type="ECO:0000313" key="10">
    <source>
        <dbReference type="EMBL" id="EDP46772.1"/>
    </source>
</evidence>
<name>A8PPU6_9COXI</name>
<dbReference type="PANTHER" id="PTHR46997">
    <property type="entry name" value="LOW AFFINITY TRYPTOPHAN PERMEASE-RELATED"/>
    <property type="match status" value="1"/>
</dbReference>
<comment type="subcellular location">
    <subcellularLocation>
        <location evidence="1">Cell inner membrane</location>
        <topology evidence="1">Multi-pass membrane protein</topology>
    </subcellularLocation>
</comment>
<feature type="transmembrane region" description="Helical" evidence="9">
    <location>
        <begin position="81"/>
        <end position="101"/>
    </location>
</feature>
<feature type="transmembrane region" description="Helical" evidence="9">
    <location>
        <begin position="340"/>
        <end position="359"/>
    </location>
</feature>
<dbReference type="STRING" id="59196.RICGR_1377"/>
<keyword evidence="8 9" id="KW-0472">Membrane</keyword>
<evidence type="ECO:0000256" key="1">
    <source>
        <dbReference type="ARBA" id="ARBA00004429"/>
    </source>
</evidence>
<keyword evidence="4" id="KW-0997">Cell inner membrane</keyword>
<feature type="transmembrane region" description="Helical" evidence="9">
    <location>
        <begin position="153"/>
        <end position="173"/>
    </location>
</feature>
<dbReference type="AlphaFoldDB" id="A8PPU6"/>
<evidence type="ECO:0000256" key="9">
    <source>
        <dbReference type="SAM" id="Phobius"/>
    </source>
</evidence>
<dbReference type="InterPro" id="IPR018227">
    <property type="entry name" value="Amino_acid_transport_2"/>
</dbReference>
<keyword evidence="11" id="KW-1185">Reference proteome</keyword>
<feature type="transmembrane region" description="Helical" evidence="9">
    <location>
        <begin position="121"/>
        <end position="141"/>
    </location>
</feature>
<reference evidence="10" key="1">
    <citation type="submission" date="2006-04" db="EMBL/GenBank/DDBJ databases">
        <authorList>
            <person name="Seshadri R."/>
            <person name="Federici B.A."/>
        </authorList>
    </citation>
    <scope>NUCLEOTIDE SEQUENCE [LARGE SCALE GENOMIC DNA]</scope>
</reference>
<dbReference type="GO" id="GO:0015173">
    <property type="term" value="F:aromatic amino acid transmembrane transporter activity"/>
    <property type="evidence" value="ECO:0007669"/>
    <property type="project" value="InterPro"/>
</dbReference>
<accession>A8PPU6</accession>
<keyword evidence="3" id="KW-1003">Cell membrane</keyword>
<organism evidence="10 11">
    <name type="scientific">Rickettsiella grylli</name>
    <dbReference type="NCBI Taxonomy" id="59196"/>
    <lineage>
        <taxon>Bacteria</taxon>
        <taxon>Pseudomonadati</taxon>
        <taxon>Pseudomonadota</taxon>
        <taxon>Gammaproteobacteria</taxon>
        <taxon>Legionellales</taxon>
        <taxon>Coxiellaceae</taxon>
        <taxon>Rickettsiella</taxon>
    </lineage>
</organism>
<dbReference type="OrthoDB" id="18749at2"/>
<evidence type="ECO:0000256" key="7">
    <source>
        <dbReference type="ARBA" id="ARBA00022989"/>
    </source>
</evidence>
<proteinExistence type="predicted"/>
<evidence type="ECO:0000256" key="3">
    <source>
        <dbReference type="ARBA" id="ARBA00022475"/>
    </source>
</evidence>
<feature type="transmembrane region" description="Helical" evidence="9">
    <location>
        <begin position="33"/>
        <end position="60"/>
    </location>
</feature>
<feature type="transmembrane region" description="Helical" evidence="9">
    <location>
        <begin position="213"/>
        <end position="233"/>
    </location>
</feature>
<dbReference type="RefSeq" id="WP_006035743.1">
    <property type="nucleotide sequence ID" value="NZ_AAQJ02000001.1"/>
</dbReference>
<keyword evidence="5 9" id="KW-0812">Transmembrane</keyword>
<evidence type="ECO:0000256" key="8">
    <source>
        <dbReference type="ARBA" id="ARBA00023136"/>
    </source>
</evidence>
<sequence length="400" mass="44516">MHNRLIGGLLLITGTSIGGGMLALPLATAQLGFIYALFLLILCWAVMTVSALLILEVNLWHRINSNLMSMAKTTLGRPGQIITWFVYLLLLYALLAAYISGGSDFLQHLLSRYDVHLSVKTSAFLVVGVLSLIVYRGLSAVDYVNRSLMFSKLFGFILLVIFIFPFISTHYLLKLGHFYSLNLILTSTTVMITSFGFAIIVPSLRSYFHNDLFMLRKAILIGSLVPLFCYILWELTIMGSIPTQGRWGLITLAHSCHPTGNLMATLNQLLNNPLINFLAKLFTSLCFATSFLGVALSLFDFFSDGLHIEKKGGKKLVLYVFTFLPPLIIANHYPHVFITALSYAGILCAILLILLPAAMTWSGRYVKKYVSNYHVAGGRLLLFGLIVFSLFIISLPFIYT</sequence>
<feature type="transmembrane region" description="Helical" evidence="9">
    <location>
        <begin position="316"/>
        <end position="334"/>
    </location>
</feature>
<dbReference type="GO" id="GO:0005886">
    <property type="term" value="C:plasma membrane"/>
    <property type="evidence" value="ECO:0007669"/>
    <property type="project" value="UniProtKB-SubCell"/>
</dbReference>
<gene>
    <name evidence="10" type="ORF">RICGR_1377</name>
</gene>
<evidence type="ECO:0000313" key="11">
    <source>
        <dbReference type="Proteomes" id="UP000054075"/>
    </source>
</evidence>
<dbReference type="PANTHER" id="PTHR46997:SF2">
    <property type="entry name" value="TYROSINE-SPECIFIC TRANSPORT SYSTEM"/>
    <property type="match status" value="1"/>
</dbReference>
<dbReference type="Proteomes" id="UP000054075">
    <property type="component" value="Unassembled WGS sequence"/>
</dbReference>
<keyword evidence="2" id="KW-0813">Transport</keyword>
<feature type="transmembrane region" description="Helical" evidence="9">
    <location>
        <begin position="380"/>
        <end position="399"/>
    </location>
</feature>
<dbReference type="Gene3D" id="1.20.1740.10">
    <property type="entry name" value="Amino acid/polyamine transporter I"/>
    <property type="match status" value="1"/>
</dbReference>
<evidence type="ECO:0000256" key="2">
    <source>
        <dbReference type="ARBA" id="ARBA00022448"/>
    </source>
</evidence>
<keyword evidence="7 9" id="KW-1133">Transmembrane helix</keyword>
<comment type="caution">
    <text evidence="10">The sequence shown here is derived from an EMBL/GenBank/DDBJ whole genome shotgun (WGS) entry which is preliminary data.</text>
</comment>
<dbReference type="EMBL" id="AAQJ02000001">
    <property type="protein sequence ID" value="EDP46772.1"/>
    <property type="molecule type" value="Genomic_DNA"/>
</dbReference>
<keyword evidence="6" id="KW-0029">Amino-acid transport</keyword>
<evidence type="ECO:0000256" key="4">
    <source>
        <dbReference type="ARBA" id="ARBA00022519"/>
    </source>
</evidence>
<feature type="transmembrane region" description="Helical" evidence="9">
    <location>
        <begin position="179"/>
        <end position="201"/>
    </location>
</feature>
<reference evidence="10" key="2">
    <citation type="submission" date="2007-10" db="EMBL/GenBank/DDBJ databases">
        <authorList>
            <person name="Myers G.S."/>
        </authorList>
    </citation>
    <scope>NUCLEOTIDE SEQUENCE [LARGE SCALE GENOMIC DNA]</scope>
</reference>
<feature type="transmembrane region" description="Helical" evidence="9">
    <location>
        <begin position="277"/>
        <end position="296"/>
    </location>
</feature>
<dbReference type="PRINTS" id="PR00166">
    <property type="entry name" value="AROAAPRMEASE"/>
</dbReference>
<dbReference type="GO" id="GO:0003333">
    <property type="term" value="P:amino acid transmembrane transport"/>
    <property type="evidence" value="ECO:0007669"/>
    <property type="project" value="InterPro"/>
</dbReference>
<protein>
    <submittedName>
        <fullName evidence="10">Tryptophan/tyrosine permease</fullName>
    </submittedName>
</protein>